<keyword evidence="5" id="KW-1185">Reference proteome</keyword>
<evidence type="ECO:0000256" key="1">
    <source>
        <dbReference type="ARBA" id="ARBA00022729"/>
    </source>
</evidence>
<evidence type="ECO:0000256" key="2">
    <source>
        <dbReference type="SAM" id="SignalP"/>
    </source>
</evidence>
<dbReference type="PANTHER" id="PTHR35936">
    <property type="entry name" value="MEMBRANE-BOUND LYTIC MUREIN TRANSGLYCOSYLASE F"/>
    <property type="match status" value="1"/>
</dbReference>
<reference evidence="4 5" key="1">
    <citation type="submission" date="2019-12" db="EMBL/GenBank/DDBJ databases">
        <title>Novel species isolated from a subtropical stream in China.</title>
        <authorList>
            <person name="Lu H."/>
        </authorList>
    </citation>
    <scope>NUCLEOTIDE SEQUENCE [LARGE SCALE GENOMIC DNA]</scope>
    <source>
        <strain evidence="4 5">FT127W</strain>
    </source>
</reference>
<dbReference type="RefSeq" id="WP_161075174.1">
    <property type="nucleotide sequence ID" value="NZ_WWCU01000048.1"/>
</dbReference>
<keyword evidence="1 2" id="KW-0732">Signal</keyword>
<dbReference type="Pfam" id="PF00497">
    <property type="entry name" value="SBP_bac_3"/>
    <property type="match status" value="1"/>
</dbReference>
<dbReference type="PANTHER" id="PTHR35936:SF35">
    <property type="entry name" value="L-CYSTINE-BINDING PROTEIN TCYJ"/>
    <property type="match status" value="1"/>
</dbReference>
<feature type="chain" id="PRO_5031369285" evidence="2">
    <location>
        <begin position="21"/>
        <end position="255"/>
    </location>
</feature>
<feature type="domain" description="Solute-binding protein family 3/N-terminal" evidence="3">
    <location>
        <begin position="34"/>
        <end position="159"/>
    </location>
</feature>
<evidence type="ECO:0000313" key="4">
    <source>
        <dbReference type="EMBL" id="MYN10893.1"/>
    </source>
</evidence>
<dbReference type="Gene3D" id="3.40.190.10">
    <property type="entry name" value="Periplasmic binding protein-like II"/>
    <property type="match status" value="2"/>
</dbReference>
<protein>
    <submittedName>
        <fullName evidence="4">Transporter substrate-binding domain-containing protein</fullName>
    </submittedName>
</protein>
<dbReference type="AlphaFoldDB" id="A0A7X4HGK9"/>
<name>A0A7X4HGK9_9BURK</name>
<dbReference type="Proteomes" id="UP000450676">
    <property type="component" value="Unassembled WGS sequence"/>
</dbReference>
<accession>A0A7X4HGK9</accession>
<comment type="caution">
    <text evidence="4">The sequence shown here is derived from an EMBL/GenBank/DDBJ whole genome shotgun (WGS) entry which is preliminary data.</text>
</comment>
<feature type="signal peptide" evidence="2">
    <location>
        <begin position="1"/>
        <end position="20"/>
    </location>
</feature>
<dbReference type="InterPro" id="IPR001638">
    <property type="entry name" value="Solute-binding_3/MltF_N"/>
</dbReference>
<dbReference type="EMBL" id="WWCU01000048">
    <property type="protein sequence ID" value="MYN10893.1"/>
    <property type="molecule type" value="Genomic_DNA"/>
</dbReference>
<gene>
    <name evidence="4" type="ORF">GTP77_26600</name>
</gene>
<dbReference type="SUPFAM" id="SSF53850">
    <property type="entry name" value="Periplasmic binding protein-like II"/>
    <property type="match status" value="1"/>
</dbReference>
<sequence length="255" mass="28007">MKRASSLWLTQALLLLPALAWSQAEPLQLQIVELPPYMVVSPDGAISGTVVDLTLAAFRKAGIAVVMEIVPASRQLAVLKQNAGPVCSVGWIKNPERASYAKFSDMVRQDAPWVVVAPANWRSPATATLQALLANSRINVLVKQSFFYGDYLEQKMATMRAKRQISTGNMGQLLKMIAAGRADLTFVPRDGFQYYVRNGRVEAGQLQVVDLPDMPPGFQRHLMCSKSVSDDVLKRFNAALSPPQPTSARLLPRSQ</sequence>
<proteinExistence type="predicted"/>
<evidence type="ECO:0000259" key="3">
    <source>
        <dbReference type="Pfam" id="PF00497"/>
    </source>
</evidence>
<evidence type="ECO:0000313" key="5">
    <source>
        <dbReference type="Proteomes" id="UP000450676"/>
    </source>
</evidence>
<organism evidence="4 5">
    <name type="scientific">Pseudoduganella aquatica</name>
    <dbReference type="NCBI Taxonomy" id="2660641"/>
    <lineage>
        <taxon>Bacteria</taxon>
        <taxon>Pseudomonadati</taxon>
        <taxon>Pseudomonadota</taxon>
        <taxon>Betaproteobacteria</taxon>
        <taxon>Burkholderiales</taxon>
        <taxon>Oxalobacteraceae</taxon>
        <taxon>Telluria group</taxon>
        <taxon>Pseudoduganella</taxon>
    </lineage>
</organism>